<dbReference type="AlphaFoldDB" id="A0A1L8D0Y2"/>
<evidence type="ECO:0000313" key="1">
    <source>
        <dbReference type="EMBL" id="GAV24822.1"/>
    </source>
</evidence>
<dbReference type="STRING" id="661089.ciss_07550"/>
<evidence type="ECO:0000313" key="2">
    <source>
        <dbReference type="Proteomes" id="UP000187338"/>
    </source>
</evidence>
<comment type="caution">
    <text evidence="1">The sequence shown here is derived from an EMBL/GenBank/DDBJ whole genome shotgun (WGS) entry which is preliminary data.</text>
</comment>
<dbReference type="EMBL" id="BDJL01000017">
    <property type="protein sequence ID" value="GAV24822.1"/>
    <property type="molecule type" value="Genomic_DNA"/>
</dbReference>
<sequence>MQIEIFEIEGGFGYRIIDNERNIYIEQPFKPNVVGFQLMTKEEAEQIATEVVNELLKQIGATQ</sequence>
<proteinExistence type="predicted"/>
<reference evidence="2" key="1">
    <citation type="submission" date="2016-12" db="EMBL/GenBank/DDBJ databases">
        <title>Draft Genome Sequences od Carboxydothermus pertinax and islandicus, Hydrogenogenic Carboxydotrophic Bacteria.</title>
        <authorList>
            <person name="Fukuyama Y."/>
            <person name="Ohmae K."/>
            <person name="Yoneda Y."/>
            <person name="Yoshida T."/>
            <person name="Sako Y."/>
        </authorList>
    </citation>
    <scope>NUCLEOTIDE SEQUENCE [LARGE SCALE GENOMIC DNA]</scope>
    <source>
        <strain evidence="2">SET</strain>
    </source>
</reference>
<keyword evidence="2" id="KW-1185">Reference proteome</keyword>
<dbReference type="Pfam" id="PF16250">
    <property type="entry name" value="DUF4907"/>
    <property type="match status" value="1"/>
</dbReference>
<organism evidence="1 2">
    <name type="scientific">Carboxydothermus islandicus</name>
    <dbReference type="NCBI Taxonomy" id="661089"/>
    <lineage>
        <taxon>Bacteria</taxon>
        <taxon>Bacillati</taxon>
        <taxon>Bacillota</taxon>
        <taxon>Clostridia</taxon>
        <taxon>Thermoanaerobacterales</taxon>
        <taxon>Thermoanaerobacteraceae</taxon>
        <taxon>Carboxydothermus</taxon>
    </lineage>
</organism>
<protein>
    <submittedName>
        <fullName evidence="1">Uncharacterized protein</fullName>
    </submittedName>
</protein>
<gene>
    <name evidence="1" type="ORF">ciss_07550</name>
</gene>
<name>A0A1L8D0Y2_9THEO</name>
<dbReference type="RefSeq" id="WP_075865003.1">
    <property type="nucleotide sequence ID" value="NZ_BDJL01000017.1"/>
</dbReference>
<accession>A0A1L8D0Y2</accession>
<dbReference type="InterPro" id="IPR032593">
    <property type="entry name" value="DUF4907"/>
</dbReference>
<dbReference type="Proteomes" id="UP000187338">
    <property type="component" value="Unassembled WGS sequence"/>
</dbReference>